<keyword evidence="5" id="KW-0812">Transmembrane</keyword>
<comment type="caution">
    <text evidence="7">The sequence shown here is derived from an EMBL/GenBank/DDBJ whole genome shotgun (WGS) entry which is preliminary data.</text>
</comment>
<dbReference type="GO" id="GO:0016740">
    <property type="term" value="F:transferase activity"/>
    <property type="evidence" value="ECO:0007669"/>
    <property type="project" value="UniProtKB-KW"/>
</dbReference>
<dbReference type="PANTHER" id="PTHR10730">
    <property type="entry name" value="PROCOLLAGEN-LYSINE,2-OXOGLUTARATE 5-DIOXYGENASE/GLYCOSYLTRANSFERASE 25 FAMILY MEMBER"/>
    <property type="match status" value="1"/>
</dbReference>
<evidence type="ECO:0000256" key="3">
    <source>
        <dbReference type="ARBA" id="ARBA00022679"/>
    </source>
</evidence>
<gene>
    <name evidence="7" type="ORF">BM221_003432</name>
</gene>
<evidence type="ECO:0000313" key="8">
    <source>
        <dbReference type="Proteomes" id="UP000235728"/>
    </source>
</evidence>
<organism evidence="7 8">
    <name type="scientific">Beauveria bassiana</name>
    <name type="common">White muscardine disease fungus</name>
    <name type="synonym">Tritirachium shiotae</name>
    <dbReference type="NCBI Taxonomy" id="176275"/>
    <lineage>
        <taxon>Eukaryota</taxon>
        <taxon>Fungi</taxon>
        <taxon>Dikarya</taxon>
        <taxon>Ascomycota</taxon>
        <taxon>Pezizomycotina</taxon>
        <taxon>Sordariomycetes</taxon>
        <taxon>Hypocreomycetidae</taxon>
        <taxon>Hypocreales</taxon>
        <taxon>Cordycipitaceae</taxon>
        <taxon>Beauveria</taxon>
    </lineage>
</organism>
<evidence type="ECO:0000259" key="6">
    <source>
        <dbReference type="Pfam" id="PF01755"/>
    </source>
</evidence>
<evidence type="ECO:0000313" key="7">
    <source>
        <dbReference type="EMBL" id="PMB70970.1"/>
    </source>
</evidence>
<dbReference type="AlphaFoldDB" id="A0A2N6NUM8"/>
<dbReference type="CDD" id="cd06532">
    <property type="entry name" value="Glyco_transf_25"/>
    <property type="match status" value="1"/>
</dbReference>
<accession>A0A2N6NUM8</accession>
<comment type="similarity">
    <text evidence="1">Belongs to the glycosyltransferase 25 family.</text>
</comment>
<dbReference type="InterPro" id="IPR050757">
    <property type="entry name" value="Collagen_mod_GT25"/>
</dbReference>
<protein>
    <recommendedName>
        <fullName evidence="6">Glycosyl transferase family 25 domain-containing protein</fullName>
    </recommendedName>
</protein>
<keyword evidence="5" id="KW-1133">Transmembrane helix</keyword>
<dbReference type="Pfam" id="PF01755">
    <property type="entry name" value="Glyco_transf_25"/>
    <property type="match status" value="1"/>
</dbReference>
<dbReference type="EMBL" id="MRVG01000003">
    <property type="protein sequence ID" value="PMB70970.1"/>
    <property type="molecule type" value="Genomic_DNA"/>
</dbReference>
<proteinExistence type="inferred from homology"/>
<keyword evidence="3" id="KW-0808">Transferase</keyword>
<name>A0A2N6NUM8_BEABA</name>
<sequence length="424" mass="46806">MEKPLGSSYTRALLAGGSRRATFLRRLIAFFIFVVVLAAVSLHTNPSRVRFGNVRGPWSGSGQQHPPARGHEATLATVPTAAERRLMEAAGNRTLGFSSIQFINMPGRFDRSDAATLQAHMAGIDYVEVTGVTSEAIKDVGMPPEHTTYLKPGEKGCWRAHANIWNQMLRDQSPAVLVLESDAGWDLEIRDIMSRASQQFTYLLHKYDSKPLPSPDYEKRRQTHALSSASSAPPLVLNPDDPWHSTHWDLLSVGQCWEDEKRGDESITYPDPSVAPGMDFYGRPLGAERVLRRSGGIVCTTAYAISQTGAAKLLLRGAVDLDAPVDLIMRQMIEDEDLIAYSFMPTPFAQWAYVDNIGMKSRGSNSDIHGKDDGGEDMSGWDRVRESHSVWWVRGGQPHTAFTNFALEKAWSVILPNGTLRAGA</sequence>
<evidence type="ECO:0000256" key="5">
    <source>
        <dbReference type="SAM" id="Phobius"/>
    </source>
</evidence>
<reference evidence="7 8" key="1">
    <citation type="journal article" date="2016" name="Appl. Microbiol. Biotechnol.">
        <title>Characterization of T-DNA insertion mutants with decreased virulence in the entomopathogenic fungus Beauveria bassiana JEF-007.</title>
        <authorList>
            <person name="Kim S."/>
            <person name="Lee S.J."/>
            <person name="Nai Y.S."/>
            <person name="Yu J.S."/>
            <person name="Lee M.R."/>
            <person name="Yang Y.T."/>
            <person name="Kim J.S."/>
        </authorList>
    </citation>
    <scope>NUCLEOTIDE SEQUENCE [LARGE SCALE GENOMIC DNA]</scope>
    <source>
        <strain evidence="7 8">JEF-007</strain>
    </source>
</reference>
<keyword evidence="5" id="KW-0472">Membrane</keyword>
<feature type="region of interest" description="Disordered" evidence="4">
    <location>
        <begin position="213"/>
        <end position="233"/>
    </location>
</feature>
<feature type="transmembrane region" description="Helical" evidence="5">
    <location>
        <begin position="23"/>
        <end position="42"/>
    </location>
</feature>
<dbReference type="PANTHER" id="PTHR10730:SF53">
    <property type="entry name" value="GLYCOSYLTRANSFERASE 25 FAMILY MEMBER"/>
    <property type="match status" value="1"/>
</dbReference>
<evidence type="ECO:0000256" key="4">
    <source>
        <dbReference type="SAM" id="MobiDB-lite"/>
    </source>
</evidence>
<feature type="domain" description="Glycosyl transferase family 25" evidence="6">
    <location>
        <begin position="146"/>
        <end position="329"/>
    </location>
</feature>
<dbReference type="OMA" id="AHANIWN"/>
<dbReference type="InterPro" id="IPR002654">
    <property type="entry name" value="Glyco_trans_25"/>
</dbReference>
<evidence type="ECO:0000256" key="1">
    <source>
        <dbReference type="ARBA" id="ARBA00006721"/>
    </source>
</evidence>
<keyword evidence="2" id="KW-0328">Glycosyltransferase</keyword>
<evidence type="ECO:0000256" key="2">
    <source>
        <dbReference type="ARBA" id="ARBA00022676"/>
    </source>
</evidence>
<dbReference type="Proteomes" id="UP000235728">
    <property type="component" value="Unassembled WGS sequence"/>
</dbReference>